<name>A0A1H1QKZ5_9MICO</name>
<dbReference type="RefSeq" id="WP_092666753.1">
    <property type="nucleotide sequence ID" value="NZ_LT629734.1"/>
</dbReference>
<proteinExistence type="predicted"/>
<accession>A0A1H1QKZ5</accession>
<reference evidence="2" key="1">
    <citation type="submission" date="2016-10" db="EMBL/GenBank/DDBJ databases">
        <authorList>
            <person name="Varghese N."/>
            <person name="Submissions S."/>
        </authorList>
    </citation>
    <scope>NUCLEOTIDE SEQUENCE [LARGE SCALE GENOMIC DNA]</scope>
    <source>
        <strain evidence="2">DSM 22965</strain>
    </source>
</reference>
<sequence length="220" mass="22967">MRLVLALPGRWFALPLGEPAARERIAGLARELHGTADDRAGARIALRRRLEAALERAEAARAEQVHLGIALETGVPMPAVASVYPAVPVPPAAGVGADPDGVLAALEPVVLRAAHVAGGGAPLRGPGDRILRTRDSRILRRATVRAGESEGEGESEEGAPPSLAVDCWITVPGARRVVLLHLDLPLVAPEPLLLALADAIAFAARFERPAGLAERLRATA</sequence>
<keyword evidence="2" id="KW-1185">Reference proteome</keyword>
<dbReference type="Proteomes" id="UP000199649">
    <property type="component" value="Chromosome I"/>
</dbReference>
<dbReference type="AlphaFoldDB" id="A0A1H1QKZ5"/>
<evidence type="ECO:0000313" key="2">
    <source>
        <dbReference type="Proteomes" id="UP000199649"/>
    </source>
</evidence>
<organism evidence="1 2">
    <name type="scientific">Agrococcus carbonis</name>
    <dbReference type="NCBI Taxonomy" id="684552"/>
    <lineage>
        <taxon>Bacteria</taxon>
        <taxon>Bacillati</taxon>
        <taxon>Actinomycetota</taxon>
        <taxon>Actinomycetes</taxon>
        <taxon>Micrococcales</taxon>
        <taxon>Microbacteriaceae</taxon>
        <taxon>Agrococcus</taxon>
    </lineage>
</organism>
<protein>
    <submittedName>
        <fullName evidence="1">Uncharacterized protein</fullName>
    </submittedName>
</protein>
<dbReference type="OrthoDB" id="5142055at2"/>
<gene>
    <name evidence="1" type="ORF">SAMN04489719_1866</name>
</gene>
<evidence type="ECO:0000313" key="1">
    <source>
        <dbReference type="EMBL" id="SDS24075.1"/>
    </source>
</evidence>
<dbReference type="EMBL" id="LT629734">
    <property type="protein sequence ID" value="SDS24075.1"/>
    <property type="molecule type" value="Genomic_DNA"/>
</dbReference>
<dbReference type="STRING" id="684552.SAMN04489719_1866"/>